<dbReference type="Proteomes" id="UP000297626">
    <property type="component" value="Unassembled WGS sequence"/>
</dbReference>
<sequence>MEIGAAYSRCRASCANRASDCGKNCATRQKVICPAGAVASCVGRLNKVKLTHILLGDGSLAEEISEYSLLARTFLRAVSAEFLDPRRPGQIDVAVTDPTLLKLGVTAAVGSPEVRRTLVTAWAGSNYRSIVSDSAHVSPSSRIGAGCAIGPSAVLSSSVVLAEHVVINIGATVSHGTAVEEYATISPGANVGGRCLIGPGTFLGIGSVVNSGVVTAPGTVLGAGSVLLRDTETNGIYAGSPARLIRICEGWLSEF</sequence>
<dbReference type="SUPFAM" id="SSF51161">
    <property type="entry name" value="Trimeric LpxA-like enzymes"/>
    <property type="match status" value="1"/>
</dbReference>
<dbReference type="PANTHER" id="PTHR43300">
    <property type="entry name" value="ACETYLTRANSFERASE"/>
    <property type="match status" value="1"/>
</dbReference>
<evidence type="ECO:0000313" key="2">
    <source>
        <dbReference type="Proteomes" id="UP000297626"/>
    </source>
</evidence>
<dbReference type="AlphaFoldDB" id="A0A4R9BMJ5"/>
<comment type="caution">
    <text evidence="1">The sequence shown here is derived from an EMBL/GenBank/DDBJ whole genome shotgun (WGS) entry which is preliminary data.</text>
</comment>
<dbReference type="InterPro" id="IPR050179">
    <property type="entry name" value="Trans_hexapeptide_repeat"/>
</dbReference>
<evidence type="ECO:0008006" key="3">
    <source>
        <dbReference type="Google" id="ProtNLM"/>
    </source>
</evidence>
<organism evidence="1 2">
    <name type="scientific">Cryobacterium serini</name>
    <dbReference type="NCBI Taxonomy" id="1259201"/>
    <lineage>
        <taxon>Bacteria</taxon>
        <taxon>Bacillati</taxon>
        <taxon>Actinomycetota</taxon>
        <taxon>Actinomycetes</taxon>
        <taxon>Micrococcales</taxon>
        <taxon>Microbacteriaceae</taxon>
        <taxon>Cryobacterium</taxon>
    </lineage>
</organism>
<accession>A0A4R9BMJ5</accession>
<dbReference type="PANTHER" id="PTHR43300:SF7">
    <property type="entry name" value="UDP-N-ACETYLBACILLOSAMINE N-ACETYLTRANSFERASE"/>
    <property type="match status" value="1"/>
</dbReference>
<evidence type="ECO:0000313" key="1">
    <source>
        <dbReference type="EMBL" id="TFD86267.1"/>
    </source>
</evidence>
<reference evidence="1 2" key="1">
    <citation type="submission" date="2019-03" db="EMBL/GenBank/DDBJ databases">
        <title>Genomics of glacier-inhabiting Cryobacterium strains.</title>
        <authorList>
            <person name="Liu Q."/>
            <person name="Xin Y.-H."/>
        </authorList>
    </citation>
    <scope>NUCLEOTIDE SEQUENCE [LARGE SCALE GENOMIC DNA]</scope>
    <source>
        <strain evidence="1 2">Sr54</strain>
    </source>
</reference>
<dbReference type="InterPro" id="IPR011004">
    <property type="entry name" value="Trimer_LpxA-like_sf"/>
</dbReference>
<proteinExistence type="predicted"/>
<gene>
    <name evidence="1" type="ORF">E3T51_14210</name>
</gene>
<name>A0A4R9BMJ5_9MICO</name>
<dbReference type="Gene3D" id="2.160.10.10">
    <property type="entry name" value="Hexapeptide repeat proteins"/>
    <property type="match status" value="1"/>
</dbReference>
<dbReference type="EMBL" id="SOHN01000016">
    <property type="protein sequence ID" value="TFD86267.1"/>
    <property type="molecule type" value="Genomic_DNA"/>
</dbReference>
<protein>
    <recommendedName>
        <fullName evidence="3">Acetyltransferase</fullName>
    </recommendedName>
</protein>
<keyword evidence="2" id="KW-1185">Reference proteome</keyword>